<dbReference type="InterPro" id="IPR039565">
    <property type="entry name" value="BamD-like"/>
</dbReference>
<feature type="repeat" description="TPR" evidence="2">
    <location>
        <begin position="535"/>
        <end position="568"/>
    </location>
</feature>
<evidence type="ECO:0000256" key="1">
    <source>
        <dbReference type="ARBA" id="ARBA00022729"/>
    </source>
</evidence>
<dbReference type="SMART" id="SM00028">
    <property type="entry name" value="TPR"/>
    <property type="match status" value="6"/>
</dbReference>
<sequence length="786" mass="87718">MLEKPLLSLLSLALASTDLMAQEGEPSPAPDEPAPLQADPARDLFEAGQLAYAEGKASPNKGEQQVAYESALRTFDRFRQAFPQHPNSAEAQFYMASCYEKLGQQGRALATYTALANSGLTSPLVEAAAQQVAATYYQAKKYAEAEPIFARLAQVTGKAQTRHLALYQRALCLQHLDRQAELKEALRAVVFDDGSPYSEKARAAISALYAKTGDKERAYANYRLLADSSDKATAANAILQSALLARELGREREAAGWFERILTTPELGKWHGKAQLTLMTRAYDEPDFPTVVRLYERGTYSLPKNEEAQRLALAAEAYRQIGQGEKANQLYERLAKVSTNKNQAFDAAYAVLTREYQKGQDSFLKAGEDFLKQHGKNHSGDGRLDNVHLMLAEKYSSRKKFREAAHHYQALDLTRVAADNVAQVRYRLAYARMKAGQLAEARDAFADFLHHHPKDKNAVRALAHRASLLTQSGAHEAAMADYERLLTLTDDPAFRLPALSGMAEYYREKEDFAKLIEIHEKLLREFPQRSPREQAASHFVLGWAHYKRENWQQATPALTRARELNPQGVGRDATIHLALIHFSQQDEKALQSELDRLQRDFPGNELPRPIYAWLGAKKASEGAYQEAWQYLPQAVTLEDPAETKTAVWKAYARTAEVLGHHRETLQACDILLPTEDSDYLRAVLLHRKAKALLGLRQYEEATTVAKTALELKPQGELNAALRLTLGDIARGQKLIDEALGHYVVVAEIIGKGSHRTTALLRAIELYQEKGDATSLAEAAKYRALLP</sequence>
<accession>A0A934RNA5</accession>
<dbReference type="Pfam" id="PF13432">
    <property type="entry name" value="TPR_16"/>
    <property type="match status" value="3"/>
</dbReference>
<dbReference type="GO" id="GO:0000127">
    <property type="term" value="C:transcription factor TFIIIC complex"/>
    <property type="evidence" value="ECO:0007669"/>
    <property type="project" value="TreeGrafter"/>
</dbReference>
<dbReference type="InterPro" id="IPR011990">
    <property type="entry name" value="TPR-like_helical_dom_sf"/>
</dbReference>
<gene>
    <name evidence="5" type="ORF">JIN78_01885</name>
</gene>
<dbReference type="GO" id="GO:0006383">
    <property type="term" value="P:transcription by RNA polymerase III"/>
    <property type="evidence" value="ECO:0007669"/>
    <property type="project" value="InterPro"/>
</dbReference>
<comment type="caution">
    <text evidence="5">The sequence shown here is derived from an EMBL/GenBank/DDBJ whole genome shotgun (WGS) entry which is preliminary data.</text>
</comment>
<evidence type="ECO:0000313" key="6">
    <source>
        <dbReference type="Proteomes" id="UP000604083"/>
    </source>
</evidence>
<dbReference type="RefSeq" id="WP_200390233.1">
    <property type="nucleotide sequence ID" value="NZ_JAENIO010000003.1"/>
</dbReference>
<evidence type="ECO:0000256" key="2">
    <source>
        <dbReference type="PROSITE-ProRule" id="PRU00339"/>
    </source>
</evidence>
<dbReference type="SUPFAM" id="SSF48452">
    <property type="entry name" value="TPR-like"/>
    <property type="match status" value="4"/>
</dbReference>
<reference evidence="5" key="1">
    <citation type="submission" date="2021-01" db="EMBL/GenBank/DDBJ databases">
        <title>Modified the classification status of verrucomicrobia.</title>
        <authorList>
            <person name="Feng X."/>
        </authorList>
    </citation>
    <scope>NUCLEOTIDE SEQUENCE</scope>
    <source>
        <strain evidence="5">KCTC 12986</strain>
    </source>
</reference>
<feature type="chain" id="PRO_5037519658" evidence="3">
    <location>
        <begin position="22"/>
        <end position="786"/>
    </location>
</feature>
<dbReference type="InterPro" id="IPR039340">
    <property type="entry name" value="Tfc4/TFIIIC-102/Sfc4"/>
</dbReference>
<name>A0A934RNA5_9BACT</name>
<organism evidence="5 6">
    <name type="scientific">Roseibacillus ishigakijimensis</name>
    <dbReference type="NCBI Taxonomy" id="454146"/>
    <lineage>
        <taxon>Bacteria</taxon>
        <taxon>Pseudomonadati</taxon>
        <taxon>Verrucomicrobiota</taxon>
        <taxon>Verrucomicrobiia</taxon>
        <taxon>Verrucomicrobiales</taxon>
        <taxon>Verrucomicrobiaceae</taxon>
        <taxon>Roseibacillus</taxon>
    </lineage>
</organism>
<feature type="signal peptide" evidence="3">
    <location>
        <begin position="1"/>
        <end position="21"/>
    </location>
</feature>
<keyword evidence="1 3" id="KW-0732">Signal</keyword>
<protein>
    <submittedName>
        <fullName evidence="5">Tetratricopeptide repeat protein</fullName>
    </submittedName>
</protein>
<proteinExistence type="predicted"/>
<dbReference type="AlphaFoldDB" id="A0A934RNA5"/>
<dbReference type="Proteomes" id="UP000604083">
    <property type="component" value="Unassembled WGS sequence"/>
</dbReference>
<dbReference type="PROSITE" id="PS50005">
    <property type="entry name" value="TPR"/>
    <property type="match status" value="1"/>
</dbReference>
<dbReference type="PANTHER" id="PTHR23082:SF0">
    <property type="entry name" value="GENERAL TRANSCRIPTION FACTOR 3C POLYPEPTIDE 3"/>
    <property type="match status" value="1"/>
</dbReference>
<dbReference type="Gene3D" id="1.25.40.10">
    <property type="entry name" value="Tetratricopeptide repeat domain"/>
    <property type="match status" value="5"/>
</dbReference>
<evidence type="ECO:0000256" key="3">
    <source>
        <dbReference type="SAM" id="SignalP"/>
    </source>
</evidence>
<evidence type="ECO:0000259" key="4">
    <source>
        <dbReference type="Pfam" id="PF13525"/>
    </source>
</evidence>
<feature type="domain" description="Outer membrane lipoprotein BamD-like" evidence="4">
    <location>
        <begin position="397"/>
        <end position="527"/>
    </location>
</feature>
<keyword evidence="6" id="KW-1185">Reference proteome</keyword>
<dbReference type="EMBL" id="JAENIO010000003">
    <property type="protein sequence ID" value="MBK1832797.1"/>
    <property type="molecule type" value="Genomic_DNA"/>
</dbReference>
<keyword evidence="2" id="KW-0802">TPR repeat</keyword>
<evidence type="ECO:0000313" key="5">
    <source>
        <dbReference type="EMBL" id="MBK1832797.1"/>
    </source>
</evidence>
<dbReference type="PANTHER" id="PTHR23082">
    <property type="entry name" value="TRANSCRIPTION INITIATION FACTOR IIIC TFIIIC , POLYPEPTIDE 3-RELATED"/>
    <property type="match status" value="1"/>
</dbReference>
<dbReference type="InterPro" id="IPR019734">
    <property type="entry name" value="TPR_rpt"/>
</dbReference>
<dbReference type="Pfam" id="PF13525">
    <property type="entry name" value="YfiO"/>
    <property type="match status" value="1"/>
</dbReference>